<keyword evidence="2" id="KW-1185">Reference proteome</keyword>
<dbReference type="PANTHER" id="PTHR33112">
    <property type="entry name" value="DOMAIN PROTEIN, PUTATIVE-RELATED"/>
    <property type="match status" value="1"/>
</dbReference>
<dbReference type="PANTHER" id="PTHR33112:SF16">
    <property type="entry name" value="HETEROKARYON INCOMPATIBILITY DOMAIN-CONTAINING PROTEIN"/>
    <property type="match status" value="1"/>
</dbReference>
<dbReference type="AlphaFoldDB" id="A0A428PQB0"/>
<reference evidence="1 2" key="1">
    <citation type="submission" date="2017-06" db="EMBL/GenBank/DDBJ databases">
        <title>Comparative genomic analysis of Ambrosia Fusariam Clade fungi.</title>
        <authorList>
            <person name="Stajich J.E."/>
            <person name="Carrillo J."/>
            <person name="Kijimoto T."/>
            <person name="Eskalen A."/>
            <person name="O'Donnell K."/>
            <person name="Kasson M."/>
        </authorList>
    </citation>
    <scope>NUCLEOTIDE SEQUENCE [LARGE SCALE GENOMIC DNA]</scope>
    <source>
        <strain evidence="1 2">NRRL62584</strain>
    </source>
</reference>
<accession>A0A428PQB0</accession>
<gene>
    <name evidence="1" type="ORF">CEP54_009461</name>
</gene>
<sequence>MWECRSATKSESGINNEYRDSEERLFYPVIAKIEAGKYIHLDCAGLWRQTVREFSRLNIAYHTDKLPAMDDFAKSMAEMRAGDEIYLADHWRSTLVKDLLWKLWTELSGQPQPSGMSTWSWASTPCAITWDTGFTAMASFTIKDVHYEALGLKSRGSCSTARIEIESSVVRIEQMNDASIAFYHIAGLASYQAKCAAQTEEQ</sequence>
<evidence type="ECO:0000313" key="1">
    <source>
        <dbReference type="EMBL" id="RSL55228.1"/>
    </source>
</evidence>
<dbReference type="EMBL" id="NKCI01000103">
    <property type="protein sequence ID" value="RSL55228.1"/>
    <property type="molecule type" value="Genomic_DNA"/>
</dbReference>
<dbReference type="Proteomes" id="UP000288168">
    <property type="component" value="Unassembled WGS sequence"/>
</dbReference>
<protein>
    <submittedName>
        <fullName evidence="1">Uncharacterized protein</fullName>
    </submittedName>
</protein>
<proteinExistence type="predicted"/>
<organism evidence="1 2">
    <name type="scientific">Fusarium duplospermum</name>
    <dbReference type="NCBI Taxonomy" id="1325734"/>
    <lineage>
        <taxon>Eukaryota</taxon>
        <taxon>Fungi</taxon>
        <taxon>Dikarya</taxon>
        <taxon>Ascomycota</taxon>
        <taxon>Pezizomycotina</taxon>
        <taxon>Sordariomycetes</taxon>
        <taxon>Hypocreomycetidae</taxon>
        <taxon>Hypocreales</taxon>
        <taxon>Nectriaceae</taxon>
        <taxon>Fusarium</taxon>
        <taxon>Fusarium solani species complex</taxon>
    </lineage>
</organism>
<evidence type="ECO:0000313" key="2">
    <source>
        <dbReference type="Proteomes" id="UP000288168"/>
    </source>
</evidence>
<comment type="caution">
    <text evidence="1">The sequence shown here is derived from an EMBL/GenBank/DDBJ whole genome shotgun (WGS) entry which is preliminary data.</text>
</comment>
<name>A0A428PQB0_9HYPO</name>
<dbReference type="OrthoDB" id="3486565at2759"/>